<reference evidence="2" key="1">
    <citation type="submission" date="2021-04" db="EMBL/GenBank/DDBJ databases">
        <title>Genomic analysis of electroactive and textile dye degrading Bacillus circulans strain: DC10 isolated from constructed wetland-microbial fuel cells treating textile dye wastewaters.</title>
        <authorList>
            <person name="Patel D.U."/>
            <person name="Desai C.R."/>
        </authorList>
    </citation>
    <scope>NUCLEOTIDE SEQUENCE</scope>
    <source>
        <strain evidence="2">DC10</strain>
    </source>
</reference>
<dbReference type="NCBIfam" id="NF041644">
    <property type="entry name" value="CBO0543_fam"/>
    <property type="match status" value="1"/>
</dbReference>
<keyword evidence="1" id="KW-0812">Transmembrane</keyword>
<evidence type="ECO:0000256" key="1">
    <source>
        <dbReference type="SAM" id="Phobius"/>
    </source>
</evidence>
<dbReference type="RefSeq" id="WP_101729980.1">
    <property type="nucleotide sequence ID" value="NZ_JAGTPX020000001.1"/>
</dbReference>
<dbReference type="AlphaFoldDB" id="A0A941GI72"/>
<comment type="caution">
    <text evidence="2">The sequence shown here is derived from an EMBL/GenBank/DDBJ whole genome shotgun (WGS) entry which is preliminary data.</text>
</comment>
<feature type="transmembrane region" description="Helical" evidence="1">
    <location>
        <begin position="130"/>
        <end position="150"/>
    </location>
</feature>
<gene>
    <name evidence="2" type="ORF">KD144_00195</name>
</gene>
<sequence>MNMERWILVGIIAISILAIFLFVPRKKAREAWVLFLSLQIITWPAGLLAVEWKMIDYPIQLFSFANEFNRSSFTFEFFLFPVTAIIFSLYFPKKFRKIGTFFYYFLFAGFFTCLEVIIERHTELVDYQSWHGSYTLISVMVTLFINHTYYNWFKKELKGTEI</sequence>
<organism evidence="2">
    <name type="scientific">Niallia circulans</name>
    <name type="common">Bacillus circulans</name>
    <dbReference type="NCBI Taxonomy" id="1397"/>
    <lineage>
        <taxon>Bacteria</taxon>
        <taxon>Bacillati</taxon>
        <taxon>Bacillota</taxon>
        <taxon>Bacilli</taxon>
        <taxon>Bacillales</taxon>
        <taxon>Bacillaceae</taxon>
        <taxon>Niallia</taxon>
    </lineage>
</organism>
<protein>
    <submittedName>
        <fullName evidence="2">Uncharacterized protein</fullName>
    </submittedName>
</protein>
<keyword evidence="1" id="KW-0472">Membrane</keyword>
<feature type="transmembrane region" description="Helical" evidence="1">
    <location>
        <begin position="6"/>
        <end position="24"/>
    </location>
</feature>
<keyword evidence="1" id="KW-1133">Transmembrane helix</keyword>
<feature type="transmembrane region" description="Helical" evidence="1">
    <location>
        <begin position="98"/>
        <end position="118"/>
    </location>
</feature>
<proteinExistence type="predicted"/>
<accession>A0A941GI72</accession>
<dbReference type="InterPro" id="IPR048147">
    <property type="entry name" value="CBO0543-like"/>
</dbReference>
<feature type="transmembrane region" description="Helical" evidence="1">
    <location>
        <begin position="72"/>
        <end position="91"/>
    </location>
</feature>
<feature type="transmembrane region" description="Helical" evidence="1">
    <location>
        <begin position="31"/>
        <end position="52"/>
    </location>
</feature>
<dbReference type="EMBL" id="JAGTPX010000001">
    <property type="protein sequence ID" value="MBR8667945.1"/>
    <property type="molecule type" value="Genomic_DNA"/>
</dbReference>
<name>A0A941GI72_NIACI</name>
<evidence type="ECO:0000313" key="2">
    <source>
        <dbReference type="EMBL" id="MBR8667945.1"/>
    </source>
</evidence>